<dbReference type="EMBL" id="VFPO01000001">
    <property type="protein sequence ID" value="TQM68471.1"/>
    <property type="molecule type" value="Genomic_DNA"/>
</dbReference>
<feature type="compositionally biased region" description="Pro residues" evidence="3">
    <location>
        <begin position="402"/>
        <end position="440"/>
    </location>
</feature>
<dbReference type="GO" id="GO:0000272">
    <property type="term" value="P:polysaccharide catabolic process"/>
    <property type="evidence" value="ECO:0007669"/>
    <property type="project" value="UniProtKB-KW"/>
</dbReference>
<protein>
    <submittedName>
        <fullName evidence="6">Fibronectin type III domain protein</fullName>
    </submittedName>
</protein>
<evidence type="ECO:0000256" key="2">
    <source>
        <dbReference type="ARBA" id="ARBA00023326"/>
    </source>
</evidence>
<proteinExistence type="predicted"/>
<dbReference type="GO" id="GO:0016798">
    <property type="term" value="F:hydrolase activity, acting on glycosyl bonds"/>
    <property type="evidence" value="ECO:0007669"/>
    <property type="project" value="UniProtKB-KW"/>
</dbReference>
<evidence type="ECO:0000256" key="1">
    <source>
        <dbReference type="ARBA" id="ARBA00023295"/>
    </source>
</evidence>
<evidence type="ECO:0000313" key="7">
    <source>
        <dbReference type="Proteomes" id="UP000316706"/>
    </source>
</evidence>
<dbReference type="SMART" id="SM00060">
    <property type="entry name" value="FN3"/>
    <property type="match status" value="2"/>
</dbReference>
<evidence type="ECO:0000259" key="5">
    <source>
        <dbReference type="PROSITE" id="PS50853"/>
    </source>
</evidence>
<sequence length="716" mass="74176">MSPRTGKVIRIVRVAILRLFRRDRLTGQVAVGLVGVLVVAAAVYGVGVASAQYRLADVGAWLTAKSRGMVVHVNGPAAKVDGKTDLVPQMRGHNIKIVQDGATILIVDLDTGVVSRLDPSQLSIGRSRSLGQGIQVLAGSGKAYTVDSVKGVVQQIDPVGLTPVGPSASLPPVLGQAGIDGKGTLWVPVSRKGEVSAFRDGALQPPVKVGEPGGDLALTIAAGDPVVIDSTAATATAVRPSGSPVEISLPTTVRRSGRGGVLVPAHTEGRIVPLLVPGTGSLVTVDTGTGRYTSARLPMPRHRYRPPQVLGAKVYIPDETAGALIVYDSAANRFDRPIPVTNRGSRLDVFVKDGMLWANDPESPHAVVIDRGNVHKGVNKYKDRVAGGPKRRPIPLPGDGDAPPPARGRPPSAALPPGSPNAPDTPPPSRPPAPGDPPTAPTNVTVTPGAGTMRVEFQPSQGDGIIGYVLKDVPSGLTASPSSIGPDAGPFAFTVTGGDCGREYTFRVAVRYRDAQGDTREQVSTASDPVRPCVTPGAPTGLTAQATKSGAKVSWTAPPGGATSYRLSWQGPVSGSRTVSATSATLGDVWSNGNYTFTVAAANGAGTGSDATLSTKLTGPTSTYAVQMNGNSDAYIRQTASSSGTVVATMHDNNGESVTVHCQEKGAYYQHPNDSSLAGDMYTNITWKGKRGYVIGYLISTPGNWKNFNGPAIWKC</sequence>
<keyword evidence="4" id="KW-0812">Transmembrane</keyword>
<keyword evidence="2" id="KW-0119">Carbohydrate metabolism</keyword>
<dbReference type="InterPro" id="IPR003961">
    <property type="entry name" value="FN3_dom"/>
</dbReference>
<accession>A0A543ID49</accession>
<organism evidence="6 7">
    <name type="scientific">Actinomadura hallensis</name>
    <dbReference type="NCBI Taxonomy" id="337895"/>
    <lineage>
        <taxon>Bacteria</taxon>
        <taxon>Bacillati</taxon>
        <taxon>Actinomycetota</taxon>
        <taxon>Actinomycetes</taxon>
        <taxon>Streptosporangiales</taxon>
        <taxon>Thermomonosporaceae</taxon>
        <taxon>Actinomadura</taxon>
    </lineage>
</organism>
<keyword evidence="4" id="KW-0472">Membrane</keyword>
<evidence type="ECO:0000313" key="6">
    <source>
        <dbReference type="EMBL" id="TQM68471.1"/>
    </source>
</evidence>
<keyword evidence="7" id="KW-1185">Reference proteome</keyword>
<keyword evidence="1" id="KW-0326">Glycosidase</keyword>
<evidence type="ECO:0000256" key="4">
    <source>
        <dbReference type="SAM" id="Phobius"/>
    </source>
</evidence>
<dbReference type="Gene3D" id="2.60.40.10">
    <property type="entry name" value="Immunoglobulins"/>
    <property type="match status" value="2"/>
</dbReference>
<dbReference type="SUPFAM" id="SSF49265">
    <property type="entry name" value="Fibronectin type III"/>
    <property type="match status" value="1"/>
</dbReference>
<evidence type="ECO:0000256" key="3">
    <source>
        <dbReference type="SAM" id="MobiDB-lite"/>
    </source>
</evidence>
<keyword evidence="1" id="KW-0378">Hydrolase</keyword>
<reference evidence="6 7" key="1">
    <citation type="submission" date="2019-06" db="EMBL/GenBank/DDBJ databases">
        <title>Sequencing the genomes of 1000 actinobacteria strains.</title>
        <authorList>
            <person name="Klenk H.-P."/>
        </authorList>
    </citation>
    <scope>NUCLEOTIDE SEQUENCE [LARGE SCALE GENOMIC DNA]</scope>
    <source>
        <strain evidence="6 7">DSM 45043</strain>
    </source>
</reference>
<keyword evidence="4" id="KW-1133">Transmembrane helix</keyword>
<dbReference type="PROSITE" id="PS50853">
    <property type="entry name" value="FN3"/>
    <property type="match status" value="2"/>
</dbReference>
<dbReference type="AlphaFoldDB" id="A0A543ID49"/>
<name>A0A543ID49_9ACTN</name>
<dbReference type="InterPro" id="IPR013783">
    <property type="entry name" value="Ig-like_fold"/>
</dbReference>
<dbReference type="Pfam" id="PF00041">
    <property type="entry name" value="fn3"/>
    <property type="match status" value="1"/>
</dbReference>
<dbReference type="Proteomes" id="UP000316706">
    <property type="component" value="Unassembled WGS sequence"/>
</dbReference>
<feature type="domain" description="Fibronectin type-III" evidence="5">
    <location>
        <begin position="535"/>
        <end position="621"/>
    </location>
</feature>
<feature type="domain" description="Fibronectin type-III" evidence="5">
    <location>
        <begin position="437"/>
        <end position="530"/>
    </location>
</feature>
<comment type="caution">
    <text evidence="6">The sequence shown here is derived from an EMBL/GenBank/DDBJ whole genome shotgun (WGS) entry which is preliminary data.</text>
</comment>
<feature type="transmembrane region" description="Helical" evidence="4">
    <location>
        <begin position="25"/>
        <end position="46"/>
    </location>
</feature>
<feature type="region of interest" description="Disordered" evidence="3">
    <location>
        <begin position="379"/>
        <end position="448"/>
    </location>
</feature>
<dbReference type="InterPro" id="IPR036116">
    <property type="entry name" value="FN3_sf"/>
</dbReference>
<keyword evidence="2" id="KW-0624">Polysaccharide degradation</keyword>
<dbReference type="CDD" id="cd00063">
    <property type="entry name" value="FN3"/>
    <property type="match status" value="2"/>
</dbReference>
<gene>
    <name evidence="6" type="ORF">FHX41_2117</name>
</gene>